<keyword evidence="9" id="KW-1185">Reference proteome</keyword>
<dbReference type="Proteomes" id="UP001178507">
    <property type="component" value="Unassembled WGS sequence"/>
</dbReference>
<keyword evidence="3" id="KW-0812">Transmembrane</keyword>
<protein>
    <submittedName>
        <fullName evidence="8">Uncharacterized protein</fullName>
    </submittedName>
</protein>
<feature type="domain" description="Root UVB sensitive protein C-terminal" evidence="7">
    <location>
        <begin position="217"/>
        <end position="332"/>
    </location>
</feature>
<comment type="subcellular location">
    <subcellularLocation>
        <location evidence="1">Membrane</location>
    </subcellularLocation>
</comment>
<gene>
    <name evidence="8" type="ORF">EVOR1521_LOCUS29764</name>
</gene>
<evidence type="ECO:0000256" key="4">
    <source>
        <dbReference type="ARBA" id="ARBA00022989"/>
    </source>
</evidence>
<evidence type="ECO:0000256" key="2">
    <source>
        <dbReference type="ARBA" id="ARBA00007558"/>
    </source>
</evidence>
<evidence type="ECO:0000256" key="3">
    <source>
        <dbReference type="ARBA" id="ARBA00022692"/>
    </source>
</evidence>
<dbReference type="InterPro" id="IPR055412">
    <property type="entry name" value="UVB_sens_C"/>
</dbReference>
<dbReference type="PANTHER" id="PTHR12770">
    <property type="entry name" value="RUS1 FAMILY PROTEIN C16ORF58"/>
    <property type="match status" value="1"/>
</dbReference>
<name>A0AA36JNK5_9DINO</name>
<dbReference type="InterPro" id="IPR006968">
    <property type="entry name" value="RUS_fam"/>
</dbReference>
<comment type="similarity">
    <text evidence="2">Belongs to the RUS1 family.</text>
</comment>
<dbReference type="Pfam" id="PF04884">
    <property type="entry name" value="UVB_sens_prot"/>
    <property type="match status" value="1"/>
</dbReference>
<evidence type="ECO:0000259" key="6">
    <source>
        <dbReference type="Pfam" id="PF04884"/>
    </source>
</evidence>
<keyword evidence="5" id="KW-0472">Membrane</keyword>
<dbReference type="Pfam" id="PF24160">
    <property type="entry name" value="UVB_sens_C"/>
    <property type="match status" value="1"/>
</dbReference>
<evidence type="ECO:0000313" key="8">
    <source>
        <dbReference type="EMBL" id="CAJ1408324.1"/>
    </source>
</evidence>
<dbReference type="EMBL" id="CAUJNA010003714">
    <property type="protein sequence ID" value="CAJ1408324.1"/>
    <property type="molecule type" value="Genomic_DNA"/>
</dbReference>
<sequence>MSRVLATQAMLLAVGVSTHHSIPMAAVTAWVLKDGIGHLVAIAFGTLINQRFDSDPKRFRFQAATLGKLADSVSILTLHWPQYFLPLSVLGGAFSRLSTNMGASCRAKVYETFALTGNLGDIMRCSTAQSTAAQLLGTALGAAVGPFLGSNLTMLMSCSILLSLACMSCCYRATCVIQLSSLNRQRGELIFQDAAQQICRFDEKGIQPLDDLLRMPNVREVQEQEVFVSSFRSKLAFGLEVNPPMASSHCLLMSIQEAQDCAFLLAVRRQRGKAAIALWYQSKATPNDVLQGFLQASLMRQLLVQVPGNWPDGELCARAKRLSQSWWPYVREAIVCQGWNVDVLFLDMKDNRIEVL</sequence>
<evidence type="ECO:0000256" key="5">
    <source>
        <dbReference type="ARBA" id="ARBA00023136"/>
    </source>
</evidence>
<evidence type="ECO:0000259" key="7">
    <source>
        <dbReference type="Pfam" id="PF24160"/>
    </source>
</evidence>
<dbReference type="GO" id="GO:0016020">
    <property type="term" value="C:membrane"/>
    <property type="evidence" value="ECO:0007669"/>
    <property type="project" value="UniProtKB-SubCell"/>
</dbReference>
<evidence type="ECO:0000256" key="1">
    <source>
        <dbReference type="ARBA" id="ARBA00004370"/>
    </source>
</evidence>
<organism evidence="8 9">
    <name type="scientific">Effrenium voratum</name>
    <dbReference type="NCBI Taxonomy" id="2562239"/>
    <lineage>
        <taxon>Eukaryota</taxon>
        <taxon>Sar</taxon>
        <taxon>Alveolata</taxon>
        <taxon>Dinophyceae</taxon>
        <taxon>Suessiales</taxon>
        <taxon>Symbiodiniaceae</taxon>
        <taxon>Effrenium</taxon>
    </lineage>
</organism>
<reference evidence="8" key="1">
    <citation type="submission" date="2023-08" db="EMBL/GenBank/DDBJ databases">
        <authorList>
            <person name="Chen Y."/>
            <person name="Shah S."/>
            <person name="Dougan E. K."/>
            <person name="Thang M."/>
            <person name="Chan C."/>
        </authorList>
    </citation>
    <scope>NUCLEOTIDE SEQUENCE</scope>
</reference>
<feature type="domain" description="Protein root UVB sensitive/RUS" evidence="6">
    <location>
        <begin position="3"/>
        <end position="193"/>
    </location>
</feature>
<keyword evidence="4" id="KW-1133">Transmembrane helix</keyword>
<proteinExistence type="inferred from homology"/>
<dbReference type="InterPro" id="IPR054549">
    <property type="entry name" value="UVB_sens_RUS_dom"/>
</dbReference>
<evidence type="ECO:0000313" key="9">
    <source>
        <dbReference type="Proteomes" id="UP001178507"/>
    </source>
</evidence>
<accession>A0AA36JNK5</accession>
<comment type="caution">
    <text evidence="8">The sequence shown here is derived from an EMBL/GenBank/DDBJ whole genome shotgun (WGS) entry which is preliminary data.</text>
</comment>
<dbReference type="AlphaFoldDB" id="A0AA36JNK5"/>
<dbReference type="PANTHER" id="PTHR12770:SF31">
    <property type="entry name" value="RUS FAMILY MEMBER 1"/>
    <property type="match status" value="1"/>
</dbReference>